<dbReference type="Proteomes" id="UP001176941">
    <property type="component" value="Chromosome 33"/>
</dbReference>
<name>A0ABN8ZI66_RANTA</name>
<gene>
    <name evidence="2" type="ORF">MRATA1EN1_LOCUS22426</name>
</gene>
<keyword evidence="3" id="KW-1185">Reference proteome</keyword>
<organism evidence="2 3">
    <name type="scientific">Rangifer tarandus platyrhynchus</name>
    <name type="common">Svalbard reindeer</name>
    <dbReference type="NCBI Taxonomy" id="3082113"/>
    <lineage>
        <taxon>Eukaryota</taxon>
        <taxon>Metazoa</taxon>
        <taxon>Chordata</taxon>
        <taxon>Craniata</taxon>
        <taxon>Vertebrata</taxon>
        <taxon>Euteleostomi</taxon>
        <taxon>Mammalia</taxon>
        <taxon>Eutheria</taxon>
        <taxon>Laurasiatheria</taxon>
        <taxon>Artiodactyla</taxon>
        <taxon>Ruminantia</taxon>
        <taxon>Pecora</taxon>
        <taxon>Cervidae</taxon>
        <taxon>Odocoileinae</taxon>
        <taxon>Rangifer</taxon>
    </lineage>
</organism>
<feature type="region of interest" description="Disordered" evidence="1">
    <location>
        <begin position="1"/>
        <end position="83"/>
    </location>
</feature>
<protein>
    <submittedName>
        <fullName evidence="2">Uncharacterized protein</fullName>
    </submittedName>
</protein>
<dbReference type="EMBL" id="OX459969">
    <property type="protein sequence ID" value="CAI9173464.1"/>
    <property type="molecule type" value="Genomic_DNA"/>
</dbReference>
<evidence type="ECO:0000313" key="2">
    <source>
        <dbReference type="EMBL" id="CAI9173464.1"/>
    </source>
</evidence>
<accession>A0ABN8ZI66</accession>
<evidence type="ECO:0000313" key="3">
    <source>
        <dbReference type="Proteomes" id="UP001176941"/>
    </source>
</evidence>
<evidence type="ECO:0000256" key="1">
    <source>
        <dbReference type="SAM" id="MobiDB-lite"/>
    </source>
</evidence>
<reference evidence="2" key="1">
    <citation type="submission" date="2023-04" db="EMBL/GenBank/DDBJ databases">
        <authorList>
            <consortium name="ELIXIR-Norway"/>
        </authorList>
    </citation>
    <scope>NUCLEOTIDE SEQUENCE [LARGE SCALE GENOMIC DNA]</scope>
</reference>
<sequence>MPGGRKGRVWSLRCVSPRATHSPGPPSPDDQPAWALETEAWGKGPRRVPCLPSGLWRPQGPLSDLEEGPLGPSQPGPVTFSSTVTTFSPEPVWADFLRLCRLFRPGRAPSPPPACSLGP</sequence>
<proteinExistence type="predicted"/>